<evidence type="ECO:0000313" key="2">
    <source>
        <dbReference type="Proteomes" id="UP000664940"/>
    </source>
</evidence>
<dbReference type="Proteomes" id="UP000664940">
    <property type="component" value="Unassembled WGS sequence"/>
</dbReference>
<proteinExistence type="predicted"/>
<accession>A0A834DSY3</accession>
<gene>
    <name evidence="1" type="ORF">HJG60_011979</name>
</gene>
<evidence type="ECO:0000313" key="1">
    <source>
        <dbReference type="EMBL" id="KAF6094915.1"/>
    </source>
</evidence>
<dbReference type="AlphaFoldDB" id="A0A834DSY3"/>
<reference evidence="1 2" key="1">
    <citation type="journal article" date="2020" name="Nature">
        <title>Six reference-quality genomes reveal evolution of bat adaptations.</title>
        <authorList>
            <person name="Jebb D."/>
            <person name="Huang Z."/>
            <person name="Pippel M."/>
            <person name="Hughes G.M."/>
            <person name="Lavrichenko K."/>
            <person name="Devanna P."/>
            <person name="Winkler S."/>
            <person name="Jermiin L.S."/>
            <person name="Skirmuntt E.C."/>
            <person name="Katzourakis A."/>
            <person name="Burkitt-Gray L."/>
            <person name="Ray D.A."/>
            <person name="Sullivan K.A.M."/>
            <person name="Roscito J.G."/>
            <person name="Kirilenko B.M."/>
            <person name="Davalos L.M."/>
            <person name="Corthals A.P."/>
            <person name="Power M.L."/>
            <person name="Jones G."/>
            <person name="Ransome R.D."/>
            <person name="Dechmann D.K.N."/>
            <person name="Locatelli A.G."/>
            <person name="Puechmaille S.J."/>
            <person name="Fedrigo O."/>
            <person name="Jarvis E.D."/>
            <person name="Hiller M."/>
            <person name="Vernes S.C."/>
            <person name="Myers E.W."/>
            <person name="Teeling E.C."/>
        </authorList>
    </citation>
    <scope>NUCLEOTIDE SEQUENCE [LARGE SCALE GENOMIC DNA]</scope>
    <source>
        <strain evidence="1">Bat1K_MPI-CBG_1</strain>
    </source>
</reference>
<comment type="caution">
    <text evidence="1">The sequence shown here is derived from an EMBL/GenBank/DDBJ whole genome shotgun (WGS) entry which is preliminary data.</text>
</comment>
<dbReference type="EMBL" id="JABVXQ010000008">
    <property type="protein sequence ID" value="KAF6094915.1"/>
    <property type="molecule type" value="Genomic_DNA"/>
</dbReference>
<name>A0A834DSY3_9CHIR</name>
<organism evidence="1 2">
    <name type="scientific">Phyllostomus discolor</name>
    <name type="common">pale spear-nosed bat</name>
    <dbReference type="NCBI Taxonomy" id="89673"/>
    <lineage>
        <taxon>Eukaryota</taxon>
        <taxon>Metazoa</taxon>
        <taxon>Chordata</taxon>
        <taxon>Craniata</taxon>
        <taxon>Vertebrata</taxon>
        <taxon>Euteleostomi</taxon>
        <taxon>Mammalia</taxon>
        <taxon>Eutheria</taxon>
        <taxon>Laurasiatheria</taxon>
        <taxon>Chiroptera</taxon>
        <taxon>Yangochiroptera</taxon>
        <taxon>Phyllostomidae</taxon>
        <taxon>Phyllostominae</taxon>
        <taxon>Phyllostomus</taxon>
    </lineage>
</organism>
<protein>
    <submittedName>
        <fullName evidence="1">Uncharacterized protein</fullName>
    </submittedName>
</protein>
<sequence>MFSPHLPGSLHSDLRSHSSSGCWLPPFPRQGPAWGCWDRAWRARKCSPPSLLCGPQLMTGKCQCLEAPASISTFSEKEFPPLSSLKSQAEARLLWNKPPTSRFSLRILHKFPHPHQRAGACLALSCNTAFPYLKKHLQLLGSNV</sequence>